<gene>
    <name evidence="4" type="ORF">DNTS_022816</name>
</gene>
<feature type="region of interest" description="Disordered" evidence="2">
    <location>
        <begin position="46"/>
        <end position="73"/>
    </location>
</feature>
<dbReference type="EMBL" id="SRMA01025082">
    <property type="protein sequence ID" value="TRY99254.1"/>
    <property type="molecule type" value="Genomic_DNA"/>
</dbReference>
<name>A0A553RAP3_9TELE</name>
<dbReference type="STRING" id="623744.A0A553RAP3"/>
<dbReference type="GO" id="GO:0008270">
    <property type="term" value="F:zinc ion binding"/>
    <property type="evidence" value="ECO:0007669"/>
    <property type="project" value="UniProtKB-UniRule"/>
</dbReference>
<dbReference type="OrthoDB" id="10005492at2759"/>
<dbReference type="Gene3D" id="3.30.60.190">
    <property type="match status" value="1"/>
</dbReference>
<dbReference type="InterPro" id="IPR007529">
    <property type="entry name" value="Znf_HIT"/>
</dbReference>
<feature type="domain" description="HIT-type" evidence="3">
    <location>
        <begin position="78"/>
        <end position="111"/>
    </location>
</feature>
<feature type="region of interest" description="Disordered" evidence="2">
    <location>
        <begin position="276"/>
        <end position="316"/>
    </location>
</feature>
<feature type="compositionally biased region" description="Basic and acidic residues" evidence="2">
    <location>
        <begin position="276"/>
        <end position="289"/>
    </location>
</feature>
<dbReference type="InterPro" id="IPR039646">
    <property type="entry name" value="ZNHIT2"/>
</dbReference>
<protein>
    <recommendedName>
        <fullName evidence="3">HIT-type domain-containing protein</fullName>
    </recommendedName>
</protein>
<dbReference type="PANTHER" id="PTHR15555">
    <property type="entry name" value="ZINC FINGER HIT DOMAIN CONTAINING PROTEIN 2 PROTEIN FON -RELATED"/>
    <property type="match status" value="1"/>
</dbReference>
<feature type="compositionally biased region" description="Basic and acidic residues" evidence="2">
    <location>
        <begin position="51"/>
        <end position="69"/>
    </location>
</feature>
<reference evidence="4 5" key="1">
    <citation type="journal article" date="2019" name="Sci. Data">
        <title>Hybrid genome assembly and annotation of Danionella translucida.</title>
        <authorList>
            <person name="Kadobianskyi M."/>
            <person name="Schulze L."/>
            <person name="Schuelke M."/>
            <person name="Judkewitz B."/>
        </authorList>
    </citation>
    <scope>NUCLEOTIDE SEQUENCE [LARGE SCALE GENOMIC DNA]</scope>
    <source>
        <strain evidence="4 5">Bolton</strain>
    </source>
</reference>
<evidence type="ECO:0000313" key="5">
    <source>
        <dbReference type="Proteomes" id="UP000316079"/>
    </source>
</evidence>
<evidence type="ECO:0000256" key="2">
    <source>
        <dbReference type="SAM" id="MobiDB-lite"/>
    </source>
</evidence>
<dbReference type="SUPFAM" id="SSF144232">
    <property type="entry name" value="HIT/MYND zinc finger-like"/>
    <property type="match status" value="1"/>
</dbReference>
<evidence type="ECO:0000259" key="3">
    <source>
        <dbReference type="PROSITE" id="PS51083"/>
    </source>
</evidence>
<dbReference type="CDD" id="cd23024">
    <property type="entry name" value="zf-HIT_ZNHIT2-3"/>
    <property type="match status" value="1"/>
</dbReference>
<accession>A0A553RAP3</accession>
<evidence type="ECO:0000313" key="4">
    <source>
        <dbReference type="EMBL" id="TRY99254.1"/>
    </source>
</evidence>
<sequence length="519" mass="57642">MDPVVRRKIPSCVHVLLTDIRPKEEENISDWPETDNQSITIKDGITLPRRGTSETHLKPAEGKEDRSTEEGPSPIKPCGLCFCKPSCYTCPRCNISYCGLACYKSQSHLKCSEEFYKESVLEELKSRGGTDEESKRNMQEILLRLRQSADAEGGMESFLKNLEEEDGTSVSEGDAHALDLLAKLAEIQSDGDDKVHEVQEILAQLEKGNDDEEADLSEKLAGLDVDSLSEEQLWSLLSAQEKQKFESLVKDGSIAGLVTIWTAWWEQHESDTKTLVEEVDPEHTEEPKEKKGKVKKAGSKDKSQIPPISPKIPPLQTLTSKPSPLVQYNLINALYGYTFSLCLFNGDISDMLLEFTQAVISISECLGVGRAFNSVSEALDAGIRAVSSGGFFDRQDSSASLRAVQAVAHVLTGKSQDDTVGYCLSALSQLRSALSKTKATVAQEDQETRRLCFQAGKKCQFFQAWVKENPKALRCLAGCVWMEYKSREEERGRLEKDRKLLEVTQGKSRGKSVMIEEIG</sequence>
<organism evidence="4 5">
    <name type="scientific">Danionella cerebrum</name>
    <dbReference type="NCBI Taxonomy" id="2873325"/>
    <lineage>
        <taxon>Eukaryota</taxon>
        <taxon>Metazoa</taxon>
        <taxon>Chordata</taxon>
        <taxon>Craniata</taxon>
        <taxon>Vertebrata</taxon>
        <taxon>Euteleostomi</taxon>
        <taxon>Actinopterygii</taxon>
        <taxon>Neopterygii</taxon>
        <taxon>Teleostei</taxon>
        <taxon>Ostariophysi</taxon>
        <taxon>Cypriniformes</taxon>
        <taxon>Danionidae</taxon>
        <taxon>Danioninae</taxon>
        <taxon>Danionella</taxon>
    </lineage>
</organism>
<proteinExistence type="predicted"/>
<dbReference type="PROSITE" id="PS51083">
    <property type="entry name" value="ZF_HIT"/>
    <property type="match status" value="1"/>
</dbReference>
<dbReference type="Proteomes" id="UP000316079">
    <property type="component" value="Unassembled WGS sequence"/>
</dbReference>
<evidence type="ECO:0000256" key="1">
    <source>
        <dbReference type="PROSITE-ProRule" id="PRU00453"/>
    </source>
</evidence>
<keyword evidence="1" id="KW-0479">Metal-binding</keyword>
<dbReference type="AlphaFoldDB" id="A0A553RAP3"/>
<dbReference type="PANTHER" id="PTHR15555:SF0">
    <property type="entry name" value="ZINC FINGER HIT DOMAIN-CONTAINING PROTEIN 2"/>
    <property type="match status" value="1"/>
</dbReference>
<keyword evidence="1" id="KW-0862">Zinc</keyword>
<comment type="caution">
    <text evidence="4">The sequence shown here is derived from an EMBL/GenBank/DDBJ whole genome shotgun (WGS) entry which is preliminary data.</text>
</comment>
<keyword evidence="1" id="KW-0863">Zinc-finger</keyword>
<keyword evidence="5" id="KW-1185">Reference proteome</keyword>